<keyword evidence="1" id="KW-0472">Membrane</keyword>
<evidence type="ECO:0000313" key="4">
    <source>
        <dbReference type="Proteomes" id="UP000807785"/>
    </source>
</evidence>
<evidence type="ECO:0000313" key="3">
    <source>
        <dbReference type="EMBL" id="MBK6971542.1"/>
    </source>
</evidence>
<dbReference type="Gene3D" id="3.40.250.10">
    <property type="entry name" value="Rhodanese-like domain"/>
    <property type="match status" value="1"/>
</dbReference>
<dbReference type="InterPro" id="IPR001763">
    <property type="entry name" value="Rhodanese-like_dom"/>
</dbReference>
<dbReference type="Pfam" id="PF00581">
    <property type="entry name" value="Rhodanese"/>
    <property type="match status" value="1"/>
</dbReference>
<dbReference type="SMART" id="SM00450">
    <property type="entry name" value="RHOD"/>
    <property type="match status" value="1"/>
</dbReference>
<dbReference type="SUPFAM" id="SSF52821">
    <property type="entry name" value="Rhodanese/Cell cycle control phosphatase"/>
    <property type="match status" value="1"/>
</dbReference>
<comment type="caution">
    <text evidence="3">The sequence shown here is derived from an EMBL/GenBank/DDBJ whole genome shotgun (WGS) entry which is preliminary data.</text>
</comment>
<dbReference type="PANTHER" id="PTHR43031:SF18">
    <property type="entry name" value="RHODANESE-RELATED SULFURTRANSFERASES"/>
    <property type="match status" value="1"/>
</dbReference>
<keyword evidence="1" id="KW-0812">Transmembrane</keyword>
<gene>
    <name evidence="3" type="ORF">IPH26_00755</name>
</gene>
<dbReference type="InterPro" id="IPR036873">
    <property type="entry name" value="Rhodanese-like_dom_sf"/>
</dbReference>
<dbReference type="CDD" id="cd00158">
    <property type="entry name" value="RHOD"/>
    <property type="match status" value="1"/>
</dbReference>
<accession>A0A9D7HJ37</accession>
<feature type="transmembrane region" description="Helical" evidence="1">
    <location>
        <begin position="6"/>
        <end position="26"/>
    </location>
</feature>
<keyword evidence="1" id="KW-1133">Transmembrane helix</keyword>
<proteinExistence type="predicted"/>
<dbReference type="AlphaFoldDB" id="A0A9D7HJ37"/>
<dbReference type="PROSITE" id="PS50206">
    <property type="entry name" value="RHODANESE_3"/>
    <property type="match status" value="1"/>
</dbReference>
<dbReference type="Proteomes" id="UP000807785">
    <property type="component" value="Unassembled WGS sequence"/>
</dbReference>
<dbReference type="EMBL" id="JADJEV010000001">
    <property type="protein sequence ID" value="MBK6971542.1"/>
    <property type="molecule type" value="Genomic_DNA"/>
</dbReference>
<dbReference type="PANTHER" id="PTHR43031">
    <property type="entry name" value="FAD-DEPENDENT OXIDOREDUCTASE"/>
    <property type="match status" value="1"/>
</dbReference>
<name>A0A9D7HJ37_9PROT</name>
<reference evidence="3" key="1">
    <citation type="submission" date="2020-10" db="EMBL/GenBank/DDBJ databases">
        <title>Connecting structure to function with the recovery of over 1000 high-quality activated sludge metagenome-assembled genomes encoding full-length rRNA genes using long-read sequencing.</title>
        <authorList>
            <person name="Singleton C.M."/>
            <person name="Petriglieri F."/>
            <person name="Kristensen J.M."/>
            <person name="Kirkegaard R.H."/>
            <person name="Michaelsen T.Y."/>
            <person name="Andersen M.H."/>
            <person name="Karst S.M."/>
            <person name="Dueholm M.S."/>
            <person name="Nielsen P.H."/>
            <person name="Albertsen M."/>
        </authorList>
    </citation>
    <scope>NUCLEOTIDE SEQUENCE</scope>
    <source>
        <strain evidence="3">Bjer_18-Q3-R1-45_BAT3C.347</strain>
    </source>
</reference>
<feature type="domain" description="Rhodanese" evidence="2">
    <location>
        <begin position="45"/>
        <end position="135"/>
    </location>
</feature>
<evidence type="ECO:0000256" key="1">
    <source>
        <dbReference type="SAM" id="Phobius"/>
    </source>
</evidence>
<organism evidence="3 4">
    <name type="scientific">Candidatus Methylophosphatis roskildensis</name>
    <dbReference type="NCBI Taxonomy" id="2899263"/>
    <lineage>
        <taxon>Bacteria</taxon>
        <taxon>Pseudomonadati</taxon>
        <taxon>Pseudomonadota</taxon>
        <taxon>Betaproteobacteria</taxon>
        <taxon>Nitrosomonadales</taxon>
        <taxon>Sterolibacteriaceae</taxon>
        <taxon>Candidatus Methylophosphatis</taxon>
    </lineage>
</organism>
<sequence length="136" mass="14781">MEFLKANLIWVITAVVSGGLLLWPLIRNRSSGASLSPLQATLMINREDAIVLDIREPAEWSKGHIPNARHIPLGQIEKRLAELDRFKAKPIIVSCATGSRAGSVCGTLRKAGFEKVFNLAGGVPAWEQAGQPLTTR</sequence>
<evidence type="ECO:0000259" key="2">
    <source>
        <dbReference type="PROSITE" id="PS50206"/>
    </source>
</evidence>
<protein>
    <submittedName>
        <fullName evidence="3">Rhodanese-like domain-containing protein</fullName>
    </submittedName>
</protein>
<dbReference type="InterPro" id="IPR050229">
    <property type="entry name" value="GlpE_sulfurtransferase"/>
</dbReference>